<accession>A0A0H1R6L8</accession>
<dbReference type="InterPro" id="IPR020904">
    <property type="entry name" value="Sc_DH/Rdtase_CS"/>
</dbReference>
<sequence>MKRLEGKNALVTGGSTGIGRATAIRFADEGANVAINYHSSETEAEITLEEIQTTCSSIREKGCREMLVQGDIANEEDVERIFREILKAWRRLDVLINNAGIQTASPTHEMAMDAYDRVLAVNLRGAFLCSREAVRHFLDRGGGGVILNNTSVHETVPKPQYAPYAASKAGLGALARTLALEYAGQGIRVNTVAPGAIATPINREWTDDPEKRAAVEDHIPMGRAGEPEEIAAVFAFLASDEAAYITGQTIYVDGGLTLYPDFRTPWSSGS</sequence>
<dbReference type="PANTHER" id="PTHR42760:SF132">
    <property type="entry name" value="SHORT-CHAIN DEHYDROGENASE_REDUCTASE FAMILY PROTEIN"/>
    <property type="match status" value="1"/>
</dbReference>
<comment type="caution">
    <text evidence="2">The sequence shown here is derived from an EMBL/GenBank/DDBJ whole genome shotgun (WGS) entry which is preliminary data.</text>
</comment>
<dbReference type="PANTHER" id="PTHR42760">
    <property type="entry name" value="SHORT-CHAIN DEHYDROGENASES/REDUCTASES FAMILY MEMBER"/>
    <property type="match status" value="1"/>
</dbReference>
<dbReference type="SUPFAM" id="SSF51735">
    <property type="entry name" value="NAD(P)-binding Rossmann-fold domains"/>
    <property type="match status" value="1"/>
</dbReference>
<dbReference type="OrthoDB" id="24596at2157"/>
<dbReference type="PRINTS" id="PR00080">
    <property type="entry name" value="SDRFAMILY"/>
</dbReference>
<dbReference type="EMBL" id="JXOJ01000002">
    <property type="protein sequence ID" value="KLK88307.1"/>
    <property type="molecule type" value="Genomic_DNA"/>
</dbReference>
<proteinExistence type="inferred from homology"/>
<keyword evidence="3" id="KW-1185">Reference proteome</keyword>
<dbReference type="PROSITE" id="PS00061">
    <property type="entry name" value="ADH_SHORT"/>
    <property type="match status" value="1"/>
</dbReference>
<organism evidence="2 3">
    <name type="scientific">Methanoculleus sediminis</name>
    <dbReference type="NCBI Taxonomy" id="1550566"/>
    <lineage>
        <taxon>Archaea</taxon>
        <taxon>Methanobacteriati</taxon>
        <taxon>Methanobacteriota</taxon>
        <taxon>Stenosarchaea group</taxon>
        <taxon>Methanomicrobia</taxon>
        <taxon>Methanomicrobiales</taxon>
        <taxon>Methanomicrobiaceae</taxon>
        <taxon>Methanoculleus</taxon>
    </lineage>
</organism>
<dbReference type="InterPro" id="IPR002347">
    <property type="entry name" value="SDR_fam"/>
</dbReference>
<dbReference type="NCBIfam" id="NF009466">
    <property type="entry name" value="PRK12826.1-2"/>
    <property type="match status" value="1"/>
</dbReference>
<dbReference type="InterPro" id="IPR036291">
    <property type="entry name" value="NAD(P)-bd_dom_sf"/>
</dbReference>
<dbReference type="RefSeq" id="WP_048181850.1">
    <property type="nucleotide sequence ID" value="NZ_JXOJ01000002.1"/>
</dbReference>
<dbReference type="AlphaFoldDB" id="A0A0H1R6L8"/>
<dbReference type="NCBIfam" id="NF005559">
    <property type="entry name" value="PRK07231.1"/>
    <property type="match status" value="1"/>
</dbReference>
<gene>
    <name evidence="2" type="ORF">SZ63_04550</name>
</gene>
<dbReference type="STRING" id="1550566.SZ63_04550"/>
<evidence type="ECO:0000313" key="3">
    <source>
        <dbReference type="Proteomes" id="UP000035301"/>
    </source>
</evidence>
<protein>
    <submittedName>
        <fullName evidence="2">Sugar dehydrogenase</fullName>
    </submittedName>
</protein>
<reference evidence="2 3" key="1">
    <citation type="journal article" date="2015" name="Int. J. Syst. Evol. Microbiol.">
        <title>Methanoculleus sediminis sp. nov., a methanogen from sediments near a submarine mud volcano.</title>
        <authorList>
            <person name="Chen S.C."/>
            <person name="Chen M.F."/>
            <person name="Lai M.C."/>
            <person name="Weng C.Y."/>
            <person name="Wu S.Y."/>
            <person name="Lin S."/>
            <person name="Yang T.F."/>
            <person name="Chen P.C."/>
        </authorList>
    </citation>
    <scope>NUCLEOTIDE SEQUENCE [LARGE SCALE GENOMIC DNA]</scope>
    <source>
        <strain evidence="2 3">S3Fa</strain>
    </source>
</reference>
<dbReference type="Proteomes" id="UP000035301">
    <property type="component" value="Unassembled WGS sequence"/>
</dbReference>
<dbReference type="GO" id="GO:0016616">
    <property type="term" value="F:oxidoreductase activity, acting on the CH-OH group of donors, NAD or NADP as acceptor"/>
    <property type="evidence" value="ECO:0007669"/>
    <property type="project" value="TreeGrafter"/>
</dbReference>
<dbReference type="Gene3D" id="3.40.50.720">
    <property type="entry name" value="NAD(P)-binding Rossmann-like Domain"/>
    <property type="match status" value="1"/>
</dbReference>
<evidence type="ECO:0000256" key="1">
    <source>
        <dbReference type="ARBA" id="ARBA00006484"/>
    </source>
</evidence>
<comment type="similarity">
    <text evidence="1">Belongs to the short-chain dehydrogenases/reductases (SDR) family.</text>
</comment>
<dbReference type="PATRIC" id="fig|1550566.3.peg.972"/>
<evidence type="ECO:0000313" key="2">
    <source>
        <dbReference type="EMBL" id="KLK88307.1"/>
    </source>
</evidence>
<name>A0A0H1R6L8_9EURY</name>
<dbReference type="FunFam" id="3.40.50.720:FF:000084">
    <property type="entry name" value="Short-chain dehydrogenase reductase"/>
    <property type="match status" value="1"/>
</dbReference>
<dbReference type="PRINTS" id="PR00081">
    <property type="entry name" value="GDHRDH"/>
</dbReference>
<dbReference type="Pfam" id="PF13561">
    <property type="entry name" value="adh_short_C2"/>
    <property type="match status" value="1"/>
</dbReference>